<organism evidence="1 2">
    <name type="scientific">Nocardia africana</name>
    <dbReference type="NCBI Taxonomy" id="134964"/>
    <lineage>
        <taxon>Bacteria</taxon>
        <taxon>Bacillati</taxon>
        <taxon>Actinomycetota</taxon>
        <taxon>Actinomycetes</taxon>
        <taxon>Mycobacteriales</taxon>
        <taxon>Nocardiaceae</taxon>
        <taxon>Nocardia</taxon>
    </lineage>
</organism>
<accession>A0A378WWW9</accession>
<evidence type="ECO:0000313" key="1">
    <source>
        <dbReference type="EMBL" id="SUA45786.1"/>
    </source>
</evidence>
<sequence length="132" mass="14747">MWGRRCAVWHAGRVPLIDITCAPRVSDDSKRRLVEELPHIVSVAVACAAEPYDGCLRPGDVLVRFRSAEPGDRFDIDVLIEVKSKWFEDRAADRDHRAAHIHDEVARILPAGHLVGVYLSLPVAAWAQTDDD</sequence>
<gene>
    <name evidence="1" type="ORF">NCTC13184_04310</name>
</gene>
<dbReference type="EMBL" id="UGRU01000001">
    <property type="protein sequence ID" value="SUA45786.1"/>
    <property type="molecule type" value="Genomic_DNA"/>
</dbReference>
<protein>
    <submittedName>
        <fullName evidence="1">Uncharacterized protein</fullName>
    </submittedName>
</protein>
<dbReference type="AlphaFoldDB" id="A0A378WWW9"/>
<dbReference type="Proteomes" id="UP000255082">
    <property type="component" value="Unassembled WGS sequence"/>
</dbReference>
<proteinExistence type="predicted"/>
<name>A0A378WWW9_9NOCA</name>
<evidence type="ECO:0000313" key="2">
    <source>
        <dbReference type="Proteomes" id="UP000255082"/>
    </source>
</evidence>
<reference evidence="1 2" key="1">
    <citation type="submission" date="2018-06" db="EMBL/GenBank/DDBJ databases">
        <authorList>
            <consortium name="Pathogen Informatics"/>
            <person name="Doyle S."/>
        </authorList>
    </citation>
    <scope>NUCLEOTIDE SEQUENCE [LARGE SCALE GENOMIC DNA]</scope>
    <source>
        <strain evidence="1 2">NCTC13184</strain>
    </source>
</reference>